<organism evidence="2 3">
    <name type="scientific">Paracidovorax valerianellae</name>
    <dbReference type="NCBI Taxonomy" id="187868"/>
    <lineage>
        <taxon>Bacteria</taxon>
        <taxon>Pseudomonadati</taxon>
        <taxon>Pseudomonadota</taxon>
        <taxon>Betaproteobacteria</taxon>
        <taxon>Burkholderiales</taxon>
        <taxon>Comamonadaceae</taxon>
        <taxon>Paracidovorax</taxon>
    </lineage>
</organism>
<dbReference type="Pfam" id="PF14891">
    <property type="entry name" value="Peptidase_M91"/>
    <property type="match status" value="1"/>
</dbReference>
<name>A0A1G6RHC5_9BURK</name>
<protein>
    <submittedName>
        <fullName evidence="2">Effector protein</fullName>
    </submittedName>
</protein>
<proteinExistence type="predicted"/>
<feature type="region of interest" description="Disordered" evidence="1">
    <location>
        <begin position="187"/>
        <end position="208"/>
    </location>
</feature>
<keyword evidence="3" id="KW-1185">Reference proteome</keyword>
<evidence type="ECO:0000256" key="1">
    <source>
        <dbReference type="SAM" id="MobiDB-lite"/>
    </source>
</evidence>
<accession>A0A1G6RHC5</accession>
<dbReference type="InterPro" id="IPR028208">
    <property type="entry name" value="Effector_pro_NleD-like"/>
</dbReference>
<dbReference type="Proteomes" id="UP000198781">
    <property type="component" value="Unassembled WGS sequence"/>
</dbReference>
<sequence length="252" mass="27929">MPVQRTEFPGVYIHTPGPREAGVRTSEQLDALQSKNQDFVHRNEGALAQLASKSSGRTLLRQIESITTMAPRKRVVLTPSQGGWPHALSCQQSAGNTQLRPMDNWGDIDSYMSRRPSDDPFMPEVAAAPMPGREIPGADEVWINTDPNIGMKFSSEASDEYELSADHYVATLGHEMIHARDSLHGIQPRRSEDTSTSAHQGSDRPLEKALLPVELRTIGVGPYADEVPSENSIRREHGLTPRRSYHGFTDDH</sequence>
<feature type="region of interest" description="Disordered" evidence="1">
    <location>
        <begin position="220"/>
        <end position="252"/>
    </location>
</feature>
<evidence type="ECO:0000313" key="3">
    <source>
        <dbReference type="Proteomes" id="UP000198781"/>
    </source>
</evidence>
<reference evidence="2 3" key="1">
    <citation type="submission" date="2016-10" db="EMBL/GenBank/DDBJ databases">
        <authorList>
            <person name="de Groot N.N."/>
        </authorList>
    </citation>
    <scope>NUCLEOTIDE SEQUENCE [LARGE SCALE GENOMIC DNA]</scope>
    <source>
        <strain evidence="2 3">DSM 16619</strain>
    </source>
</reference>
<dbReference type="RefSeq" id="WP_092742360.1">
    <property type="nucleotide sequence ID" value="NZ_FMZC01000004.1"/>
</dbReference>
<gene>
    <name evidence="2" type="ORF">SAMN05192589_104133</name>
</gene>
<dbReference type="AlphaFoldDB" id="A0A1G6RHC5"/>
<evidence type="ECO:0000313" key="2">
    <source>
        <dbReference type="EMBL" id="SDD03417.1"/>
    </source>
</evidence>
<dbReference type="EMBL" id="FMZC01000004">
    <property type="protein sequence ID" value="SDD03417.1"/>
    <property type="molecule type" value="Genomic_DNA"/>
</dbReference>